<sequence length="239" mass="26657">MRFKAVSDIGKIRAANEDNYYHDQSIPFFMVADGMGGHAAGEVASKIAVEVCSAYELDTNNPIKSLENLTKKINENIIKTSQAEQKHAGMGTTFSAVFIEENTLFYVNLGDSRVYIFRSSEGRLNKISKDHSLVAQMLRDGKITKEEAFNHPQKNIVTQALGLQKELDIDSGKETLNDEDIVLLATDGLTDMLRNGELEKIITAHKNNFEKLADKLLDKALNYGGRDNITFIILSRDNN</sequence>
<dbReference type="InterPro" id="IPR001932">
    <property type="entry name" value="PPM-type_phosphatase-like_dom"/>
</dbReference>
<name>A0AAW4WUJ9_9FIRM</name>
<dbReference type="Gene3D" id="3.60.40.10">
    <property type="entry name" value="PPM-type phosphatase domain"/>
    <property type="match status" value="1"/>
</dbReference>
<accession>A0AAW4WUJ9</accession>
<evidence type="ECO:0000259" key="1">
    <source>
        <dbReference type="PROSITE" id="PS51746"/>
    </source>
</evidence>
<dbReference type="RefSeq" id="WP_229344881.1">
    <property type="nucleotide sequence ID" value="NZ_JAJFAT010000006.1"/>
</dbReference>
<dbReference type="PANTHER" id="PTHR13832:SF827">
    <property type="entry name" value="PROTEIN PHOSPHATASE 1L"/>
    <property type="match status" value="1"/>
</dbReference>
<dbReference type="GO" id="GO:0004722">
    <property type="term" value="F:protein serine/threonine phosphatase activity"/>
    <property type="evidence" value="ECO:0007669"/>
    <property type="project" value="InterPro"/>
</dbReference>
<dbReference type="SUPFAM" id="SSF81606">
    <property type="entry name" value="PP2C-like"/>
    <property type="match status" value="1"/>
</dbReference>
<dbReference type="PROSITE" id="PS51746">
    <property type="entry name" value="PPM_2"/>
    <property type="match status" value="1"/>
</dbReference>
<dbReference type="Pfam" id="PF13672">
    <property type="entry name" value="PP2C_2"/>
    <property type="match status" value="1"/>
</dbReference>
<dbReference type="CDD" id="cd00143">
    <property type="entry name" value="PP2Cc"/>
    <property type="match status" value="1"/>
</dbReference>
<dbReference type="EMBL" id="JAJFAT010000006">
    <property type="protein sequence ID" value="MCC3144777.1"/>
    <property type="molecule type" value="Genomic_DNA"/>
</dbReference>
<evidence type="ECO:0000313" key="3">
    <source>
        <dbReference type="Proteomes" id="UP001199296"/>
    </source>
</evidence>
<proteinExistence type="predicted"/>
<evidence type="ECO:0000313" key="2">
    <source>
        <dbReference type="EMBL" id="MCC3144777.1"/>
    </source>
</evidence>
<dbReference type="NCBIfam" id="NF033484">
    <property type="entry name" value="Stp1_PP2C_phos"/>
    <property type="match status" value="1"/>
</dbReference>
<dbReference type="InterPro" id="IPR015655">
    <property type="entry name" value="PP2C"/>
</dbReference>
<comment type="caution">
    <text evidence="2">The sequence shown here is derived from an EMBL/GenBank/DDBJ whole genome shotgun (WGS) entry which is preliminary data.</text>
</comment>
<organism evidence="2 3">
    <name type="scientific">Halanaerobium polyolivorans</name>
    <dbReference type="NCBI Taxonomy" id="2886943"/>
    <lineage>
        <taxon>Bacteria</taxon>
        <taxon>Bacillati</taxon>
        <taxon>Bacillota</taxon>
        <taxon>Clostridia</taxon>
        <taxon>Halanaerobiales</taxon>
        <taxon>Halanaerobiaceae</taxon>
        <taxon>Halanaerobium</taxon>
    </lineage>
</organism>
<dbReference type="SMART" id="SM00332">
    <property type="entry name" value="PP2Cc"/>
    <property type="match status" value="1"/>
</dbReference>
<gene>
    <name evidence="2" type="ORF">LJ207_05470</name>
</gene>
<dbReference type="InterPro" id="IPR036457">
    <property type="entry name" value="PPM-type-like_dom_sf"/>
</dbReference>
<feature type="domain" description="PPM-type phosphatase" evidence="1">
    <location>
        <begin position="2"/>
        <end position="236"/>
    </location>
</feature>
<dbReference type="SMART" id="SM00331">
    <property type="entry name" value="PP2C_SIG"/>
    <property type="match status" value="1"/>
</dbReference>
<dbReference type="AlphaFoldDB" id="A0AAW4WUJ9"/>
<reference evidence="2 3" key="1">
    <citation type="submission" date="2021-10" db="EMBL/GenBank/DDBJ databases">
        <authorList>
            <person name="Grouzdev D.S."/>
            <person name="Pantiukh K.S."/>
            <person name="Krutkina M.S."/>
        </authorList>
    </citation>
    <scope>NUCLEOTIDE SEQUENCE [LARGE SCALE GENOMIC DNA]</scope>
    <source>
        <strain evidence="2 3">Z-7514</strain>
    </source>
</reference>
<dbReference type="Proteomes" id="UP001199296">
    <property type="component" value="Unassembled WGS sequence"/>
</dbReference>
<keyword evidence="3" id="KW-1185">Reference proteome</keyword>
<protein>
    <submittedName>
        <fullName evidence="2">Stp1/IreP family PP2C-type Ser/Thr phosphatase</fullName>
    </submittedName>
</protein>
<dbReference type="PANTHER" id="PTHR13832">
    <property type="entry name" value="PROTEIN PHOSPHATASE 2C"/>
    <property type="match status" value="1"/>
</dbReference>